<evidence type="ECO:0000313" key="1">
    <source>
        <dbReference type="EMBL" id="CAG8702937.1"/>
    </source>
</evidence>
<dbReference type="Proteomes" id="UP000789375">
    <property type="component" value="Unassembled WGS sequence"/>
</dbReference>
<dbReference type="AlphaFoldDB" id="A0A9N9N5S8"/>
<organism evidence="1 2">
    <name type="scientific">Funneliformis mosseae</name>
    <name type="common">Endomycorrhizal fungus</name>
    <name type="synonym">Glomus mosseae</name>
    <dbReference type="NCBI Taxonomy" id="27381"/>
    <lineage>
        <taxon>Eukaryota</taxon>
        <taxon>Fungi</taxon>
        <taxon>Fungi incertae sedis</taxon>
        <taxon>Mucoromycota</taxon>
        <taxon>Glomeromycotina</taxon>
        <taxon>Glomeromycetes</taxon>
        <taxon>Glomerales</taxon>
        <taxon>Glomeraceae</taxon>
        <taxon>Funneliformis</taxon>
    </lineage>
</organism>
<keyword evidence="2" id="KW-1185">Reference proteome</keyword>
<feature type="non-terminal residue" evidence="1">
    <location>
        <position position="1"/>
    </location>
</feature>
<gene>
    <name evidence="1" type="ORF">FMOSSE_LOCUS13907</name>
</gene>
<sequence length="139" mass="15733">EYGAKHTFRIHGGKKSTPKHLKLLSRIAIRQESDHLDTRNNYAIGDIESEKSSYKSKSLKFQIQASSYISSIKLIREELVLASEDKDSFAGQGRKKIKVTTHDQATSLIAYVKEISKLSDIIDDVENDNDRNNNHSSQI</sequence>
<evidence type="ECO:0000313" key="2">
    <source>
        <dbReference type="Proteomes" id="UP000789375"/>
    </source>
</evidence>
<accession>A0A9N9N5S8</accession>
<proteinExistence type="predicted"/>
<reference evidence="1" key="1">
    <citation type="submission" date="2021-06" db="EMBL/GenBank/DDBJ databases">
        <authorList>
            <person name="Kallberg Y."/>
            <person name="Tangrot J."/>
            <person name="Rosling A."/>
        </authorList>
    </citation>
    <scope>NUCLEOTIDE SEQUENCE</scope>
    <source>
        <strain evidence="1">87-6 pot B 2015</strain>
    </source>
</reference>
<name>A0A9N9N5S8_FUNMO</name>
<dbReference type="EMBL" id="CAJVPP010009205">
    <property type="protein sequence ID" value="CAG8702937.1"/>
    <property type="molecule type" value="Genomic_DNA"/>
</dbReference>
<comment type="caution">
    <text evidence="1">The sequence shown here is derived from an EMBL/GenBank/DDBJ whole genome shotgun (WGS) entry which is preliminary data.</text>
</comment>
<protein>
    <submittedName>
        <fullName evidence="1">6573_t:CDS:1</fullName>
    </submittedName>
</protein>
<feature type="non-terminal residue" evidence="1">
    <location>
        <position position="139"/>
    </location>
</feature>